<protein>
    <recommendedName>
        <fullName evidence="3">Pentacotripeptide-repeat region of PRORP domain-containing protein</fullName>
    </recommendedName>
</protein>
<dbReference type="Gene3D" id="1.25.40.10">
    <property type="entry name" value="Tetratricopeptide repeat domain"/>
    <property type="match status" value="3"/>
</dbReference>
<dbReference type="Pfam" id="PF13812">
    <property type="entry name" value="PPR_3"/>
    <property type="match status" value="1"/>
</dbReference>
<proteinExistence type="inferred from homology"/>
<sequence length="579" mass="65411">MSTSHVYSQEQALRVLTWMNDLRKSNRNDAQPNESSYNTILGAYSRSGSADAPEKIAKILSYMDRMSTEGMQIDLKPSTISYNSYLSALVNGAARGTISGDVSAQKAEKLLNKMIKRYENGDDVEPDGWTFTFVIQAWAKSGTKNAASKAEKVLRLMEAYHRRNVLVWSDKSNVTLYINQFNTKPISIAYNSVIDAYAKSNTSGSARCAEDILRRMESVQMSGENNDVKPDLVSYNSCIHAYAKSRERGVATKAERLLRHMEDVYKDGDTSVRPDVRTYNGVLDCWAKSGEKEAAYQAEKILNEIYENYDAGVSDVLPTTVTFNTVMYAHVRSGHPQSGQRAEDILNQMDELYRDGMEEVKPDVISFTNVINAWSKSRNEMAGQRALAILNRMEELHDAGYSKNIRPNSFTINAVINALSKSREIGKARMAFDTLQRAKQKKISGVNMNIKIYNSVLNACAYSDKRRGDDPNDILNIASKLMEEIQEQKMASDITYSTYLRVLSIFMSPGEKRLRMLEQTFRQCCDDGLLSQGVLDQLRWSVDSNLYKSLMKEGSSSGDRRGEIAVNWSRNVKYERQYK</sequence>
<gene>
    <name evidence="2" type="ORF">DBRI00130_LOCUS18465</name>
</gene>
<accession>A0A7S4RH23</accession>
<dbReference type="PANTHER" id="PTHR46128:SF329">
    <property type="entry name" value="MITOCHONDRIAL GROUP I INTRON SPLICING FACTOR DMR1"/>
    <property type="match status" value="1"/>
</dbReference>
<dbReference type="EMBL" id="HBNS01023356">
    <property type="protein sequence ID" value="CAE4614014.1"/>
    <property type="molecule type" value="Transcribed_RNA"/>
</dbReference>
<dbReference type="InterPro" id="IPR050872">
    <property type="entry name" value="PPR_P_subfamily"/>
</dbReference>
<reference evidence="2" key="1">
    <citation type="submission" date="2021-01" db="EMBL/GenBank/DDBJ databases">
        <authorList>
            <person name="Corre E."/>
            <person name="Pelletier E."/>
            <person name="Niang G."/>
            <person name="Scheremetjew M."/>
            <person name="Finn R."/>
            <person name="Kale V."/>
            <person name="Holt S."/>
            <person name="Cochrane G."/>
            <person name="Meng A."/>
            <person name="Brown T."/>
            <person name="Cohen L."/>
        </authorList>
    </citation>
    <scope>NUCLEOTIDE SEQUENCE</scope>
    <source>
        <strain evidence="2">GSO104</strain>
    </source>
</reference>
<dbReference type="PANTHER" id="PTHR46128">
    <property type="entry name" value="MITOCHONDRIAL GROUP I INTRON SPLICING FACTOR CCM1"/>
    <property type="match status" value="1"/>
</dbReference>
<evidence type="ECO:0000313" key="2">
    <source>
        <dbReference type="EMBL" id="CAE4614014.1"/>
    </source>
</evidence>
<evidence type="ECO:0000256" key="1">
    <source>
        <dbReference type="ARBA" id="ARBA00007626"/>
    </source>
</evidence>
<organism evidence="2">
    <name type="scientific">Ditylum brightwellii</name>
    <dbReference type="NCBI Taxonomy" id="49249"/>
    <lineage>
        <taxon>Eukaryota</taxon>
        <taxon>Sar</taxon>
        <taxon>Stramenopiles</taxon>
        <taxon>Ochrophyta</taxon>
        <taxon>Bacillariophyta</taxon>
        <taxon>Mediophyceae</taxon>
        <taxon>Lithodesmiophycidae</taxon>
        <taxon>Lithodesmiales</taxon>
        <taxon>Lithodesmiaceae</taxon>
        <taxon>Ditylum</taxon>
    </lineage>
</organism>
<dbReference type="InterPro" id="IPR011990">
    <property type="entry name" value="TPR-like_helical_dom_sf"/>
</dbReference>
<comment type="similarity">
    <text evidence="1">Belongs to the PPR family. P subfamily.</text>
</comment>
<dbReference type="InterPro" id="IPR002885">
    <property type="entry name" value="PPR_rpt"/>
</dbReference>
<evidence type="ECO:0008006" key="3">
    <source>
        <dbReference type="Google" id="ProtNLM"/>
    </source>
</evidence>
<dbReference type="AlphaFoldDB" id="A0A7S4RH23"/>
<name>A0A7S4RH23_9STRA</name>